<dbReference type="NCBIfam" id="TIGR01093">
    <property type="entry name" value="aroD"/>
    <property type="match status" value="1"/>
</dbReference>
<evidence type="ECO:0000313" key="7">
    <source>
        <dbReference type="Proteomes" id="UP000006867"/>
    </source>
</evidence>
<keyword evidence="3 5" id="KW-0456">Lyase</keyword>
<dbReference type="RefSeq" id="WP_003328644.1">
    <property type="nucleotide sequence ID" value="NC_014639.1"/>
</dbReference>
<keyword evidence="4 5" id="KW-0704">Schiff base</keyword>
<dbReference type="PANTHER" id="PTHR43699:SF1">
    <property type="entry name" value="3-DEHYDROQUINATE DEHYDRATASE"/>
    <property type="match status" value="1"/>
</dbReference>
<evidence type="ECO:0000313" key="6">
    <source>
        <dbReference type="EMBL" id="ADP31263.1"/>
    </source>
</evidence>
<evidence type="ECO:0000256" key="1">
    <source>
        <dbReference type="ARBA" id="ARBA00001864"/>
    </source>
</evidence>
<dbReference type="InterPro" id="IPR013785">
    <property type="entry name" value="Aldolase_TIM"/>
</dbReference>
<evidence type="ECO:0000256" key="2">
    <source>
        <dbReference type="ARBA" id="ARBA00023141"/>
    </source>
</evidence>
<keyword evidence="2 5" id="KW-0057">Aromatic amino acid biosynthesis</keyword>
<dbReference type="InterPro" id="IPR050146">
    <property type="entry name" value="Type-I_3-dehydroquinase"/>
</dbReference>
<dbReference type="Pfam" id="PF01487">
    <property type="entry name" value="DHquinase_I"/>
    <property type="match status" value="1"/>
</dbReference>
<evidence type="ECO:0000256" key="3">
    <source>
        <dbReference type="ARBA" id="ARBA00023239"/>
    </source>
</evidence>
<comment type="similarity">
    <text evidence="5">Belongs to the type-I 3-dehydroquinase family.</text>
</comment>
<dbReference type="Gene3D" id="3.20.20.70">
    <property type="entry name" value="Aldolase class I"/>
    <property type="match status" value="1"/>
</dbReference>
<dbReference type="EMBL" id="CP002207">
    <property type="protein sequence ID" value="ADP31263.1"/>
    <property type="molecule type" value="Genomic_DNA"/>
</dbReference>
<comment type="subunit">
    <text evidence="5">Homodimer.</text>
</comment>
<protein>
    <recommendedName>
        <fullName evidence="5">3-dehydroquinate dehydratase</fullName>
        <shortName evidence="5">3-dehydroquinase</shortName>
        <ecNumber evidence="5">4.2.1.10</ecNumber>
    </recommendedName>
    <alternativeName>
        <fullName evidence="5">Type I DHQase</fullName>
    </alternativeName>
    <alternativeName>
        <fullName evidence="5">Type I dehydroquinase</fullName>
        <shortName evidence="5">DHQ1</shortName>
    </alternativeName>
</protein>
<keyword evidence="5" id="KW-0028">Amino-acid biosynthesis</keyword>
<sequence length="253" mass="28149">MKTITIKNTTIGEGVPKIIVPLMAATEEQLLQEAESVTSLHPDIIEWRADVYEEVDRLEAVAGMAAKLRKALPDTLLLFTFRSHKEGGNKKIEDSYYIELLKTVIRTKQIDLVDVELFYDESDVKSVVKTAESNGVYVIMSNHDFHQTPEKEEIIARLRKMQEYGAHIPKIAVMPQTTEDLLVLLDATHTMKTKYADRPLITMSMAGTGLVSRLAGEIFGSACTFGAGKEASAPGQIPVPELRDVLNILHKNL</sequence>
<dbReference type="HAMAP" id="MF_00214">
    <property type="entry name" value="AroD"/>
    <property type="match status" value="1"/>
</dbReference>
<proteinExistence type="inferred from homology"/>
<dbReference type="Proteomes" id="UP000006867">
    <property type="component" value="Chromosome"/>
</dbReference>
<feature type="binding site" evidence="5">
    <location>
        <position position="213"/>
    </location>
    <ligand>
        <name>3-dehydroquinate</name>
        <dbReference type="ChEBI" id="CHEBI:32364"/>
    </ligand>
</feature>
<feature type="binding site" evidence="5">
    <location>
        <begin position="46"/>
        <end position="48"/>
    </location>
    <ligand>
        <name>3-dehydroquinate</name>
        <dbReference type="ChEBI" id="CHEBI:32364"/>
    </ligand>
</feature>
<comment type="caution">
    <text evidence="5">Lacks conserved residue(s) required for the propagation of feature annotation.</text>
</comment>
<feature type="active site" description="Schiff-base intermediate with substrate" evidence="5">
    <location>
        <position position="170"/>
    </location>
</feature>
<evidence type="ECO:0000256" key="4">
    <source>
        <dbReference type="ARBA" id="ARBA00023270"/>
    </source>
</evidence>
<feature type="binding site" evidence="5">
    <location>
        <position position="232"/>
    </location>
    <ligand>
        <name>3-dehydroquinate</name>
        <dbReference type="ChEBI" id="CHEBI:32364"/>
    </ligand>
</feature>
<feature type="active site" description="Proton donor/acceptor" evidence="5">
    <location>
        <position position="143"/>
    </location>
</feature>
<keyword evidence="7" id="KW-1185">Reference proteome</keyword>
<comment type="catalytic activity">
    <reaction evidence="1 5">
        <text>3-dehydroquinate = 3-dehydroshikimate + H2O</text>
        <dbReference type="Rhea" id="RHEA:21096"/>
        <dbReference type="ChEBI" id="CHEBI:15377"/>
        <dbReference type="ChEBI" id="CHEBI:16630"/>
        <dbReference type="ChEBI" id="CHEBI:32364"/>
        <dbReference type="EC" id="4.2.1.10"/>
    </reaction>
</comment>
<dbReference type="CDD" id="cd00502">
    <property type="entry name" value="DHQase_I"/>
    <property type="match status" value="1"/>
</dbReference>
<organism evidence="6 7">
    <name type="scientific">Bacillus atrophaeus (strain 1942)</name>
    <dbReference type="NCBI Taxonomy" id="720555"/>
    <lineage>
        <taxon>Bacteria</taxon>
        <taxon>Bacillati</taxon>
        <taxon>Bacillota</taxon>
        <taxon>Bacilli</taxon>
        <taxon>Bacillales</taxon>
        <taxon>Bacillaceae</taxon>
        <taxon>Bacillus</taxon>
    </lineage>
</organism>
<dbReference type="EC" id="4.2.1.10" evidence="5"/>
<name>A0ABM5LU19_BACA1</name>
<comment type="pathway">
    <text evidence="5">Metabolic intermediate biosynthesis; chorismate biosynthesis; chorismate from D-erythrose 4-phosphate and phosphoenolpyruvate: step 3/7.</text>
</comment>
<reference evidence="6 7" key="1">
    <citation type="journal article" date="2011" name="Front. Microbiol.">
        <title>Genomic signatures of strain selection and enhancement in Bacillus atrophaeus var. globigii, a historical biowarfare simulant.</title>
        <authorList>
            <person name="Gibbons H.S."/>
            <person name="Broomall S.M."/>
            <person name="McNew L.A."/>
            <person name="Daligault H."/>
            <person name="Chapman C."/>
            <person name="Bruce D."/>
            <person name="Karavis M."/>
            <person name="Krepps M."/>
            <person name="McGregor P.A."/>
            <person name="Hong C."/>
            <person name="Park K.H."/>
            <person name="Akmal A."/>
            <person name="Feldman A."/>
            <person name="Lin J.S."/>
            <person name="Chang W.E."/>
            <person name="Higgs B.W."/>
            <person name="Demirev P."/>
            <person name="Lindquist J."/>
            <person name="Liem A."/>
            <person name="Fochler E."/>
            <person name="Read T.D."/>
            <person name="Tapia R."/>
            <person name="Johnson S."/>
            <person name="Bishop-Lilly K.A."/>
            <person name="Detter C."/>
            <person name="Han C."/>
            <person name="Sozhamannan S."/>
            <person name="Rosenzweig C.N."/>
            <person name="Skowronski E.W."/>
        </authorList>
    </citation>
    <scope>NUCLEOTIDE SEQUENCE [LARGE SCALE GENOMIC DNA]</scope>
    <source>
        <strain evidence="6 7">1942</strain>
    </source>
</reference>
<dbReference type="SUPFAM" id="SSF51569">
    <property type="entry name" value="Aldolase"/>
    <property type="match status" value="1"/>
</dbReference>
<dbReference type="PANTHER" id="PTHR43699">
    <property type="entry name" value="3-DEHYDROQUINATE DEHYDRATASE"/>
    <property type="match status" value="1"/>
</dbReference>
<accession>A0ABM5LU19</accession>
<comment type="function">
    <text evidence="5">Involved in the third step of the chorismate pathway, which leads to the biosynthesis of aromatic amino acids. Catalyzes the cis-dehydration of 3-dehydroquinate (DHQ) and introduces the first double bond of the aromatic ring to yield 3-dehydroshikimate.</text>
</comment>
<gene>
    <name evidence="5 6" type="primary">aroD</name>
    <name evidence="6" type="ordered locus">BATR1942_01525</name>
</gene>
<dbReference type="PROSITE" id="PS01028">
    <property type="entry name" value="DEHYDROQUINASE_I"/>
    <property type="match status" value="1"/>
</dbReference>
<dbReference type="GO" id="GO:0003855">
    <property type="term" value="F:3-dehydroquinate dehydratase activity"/>
    <property type="evidence" value="ECO:0007669"/>
    <property type="project" value="UniProtKB-EC"/>
</dbReference>
<feature type="binding site" evidence="5">
    <location>
        <position position="236"/>
    </location>
    <ligand>
        <name>3-dehydroquinate</name>
        <dbReference type="ChEBI" id="CHEBI:32364"/>
    </ligand>
</feature>
<dbReference type="InterPro" id="IPR018508">
    <property type="entry name" value="3-dehydroquinate_DH_AS"/>
</dbReference>
<feature type="binding site" evidence="5">
    <location>
        <position position="82"/>
    </location>
    <ligand>
        <name>3-dehydroquinate</name>
        <dbReference type="ChEBI" id="CHEBI:32364"/>
    </ligand>
</feature>
<dbReference type="InterPro" id="IPR001381">
    <property type="entry name" value="DHquinase_I"/>
</dbReference>
<evidence type="ECO:0000256" key="5">
    <source>
        <dbReference type="HAMAP-Rule" id="MF_00214"/>
    </source>
</evidence>